<accession>A0A833ECA6</accession>
<dbReference type="NCBIfam" id="TIGR00227">
    <property type="entry name" value="ribD_Cterm"/>
    <property type="match status" value="1"/>
</dbReference>
<dbReference type="GO" id="GO:0008703">
    <property type="term" value="F:5-amino-6-(5-phosphoribosylamino)uracil reductase activity"/>
    <property type="evidence" value="ECO:0007669"/>
    <property type="project" value="InterPro"/>
</dbReference>
<dbReference type="GO" id="GO:0009231">
    <property type="term" value="P:riboflavin biosynthetic process"/>
    <property type="evidence" value="ECO:0007669"/>
    <property type="project" value="UniProtKB-UniPathway"/>
</dbReference>
<keyword evidence="2" id="KW-0521">NADP</keyword>
<evidence type="ECO:0000313" key="6">
    <source>
        <dbReference type="Proteomes" id="UP000608579"/>
    </source>
</evidence>
<proteinExistence type="predicted"/>
<dbReference type="InterPro" id="IPR002734">
    <property type="entry name" value="RibDG_C"/>
</dbReference>
<reference evidence="5" key="1">
    <citation type="journal article" date="2020" name="ISME J.">
        <title>Gammaproteobacteria mediating utilization of methyl-, sulfur- and petroleum organic compounds in deep ocean hydrothermal plumes.</title>
        <authorList>
            <person name="Zhou Z."/>
            <person name="Liu Y."/>
            <person name="Pan J."/>
            <person name="Cron B.R."/>
            <person name="Toner B.M."/>
            <person name="Anantharaman K."/>
            <person name="Breier J.A."/>
            <person name="Dick G.J."/>
            <person name="Li M."/>
        </authorList>
    </citation>
    <scope>NUCLEOTIDE SEQUENCE</scope>
    <source>
        <strain evidence="5">SZUA-1515</strain>
    </source>
</reference>
<dbReference type="EMBL" id="DQVM01000112">
    <property type="protein sequence ID" value="HIQ30064.1"/>
    <property type="molecule type" value="Genomic_DNA"/>
</dbReference>
<dbReference type="SUPFAM" id="SSF53597">
    <property type="entry name" value="Dihydrofolate reductase-like"/>
    <property type="match status" value="1"/>
</dbReference>
<evidence type="ECO:0000256" key="1">
    <source>
        <dbReference type="ARBA" id="ARBA00005104"/>
    </source>
</evidence>
<dbReference type="PANTHER" id="PTHR38011:SF7">
    <property type="entry name" value="2,5-DIAMINO-6-RIBOSYLAMINO-4(3H)-PYRIMIDINONE 5'-PHOSPHATE REDUCTASE"/>
    <property type="match status" value="1"/>
</dbReference>
<evidence type="ECO:0000256" key="2">
    <source>
        <dbReference type="ARBA" id="ARBA00022857"/>
    </source>
</evidence>
<dbReference type="InterPro" id="IPR024072">
    <property type="entry name" value="DHFR-like_dom_sf"/>
</dbReference>
<dbReference type="InterPro" id="IPR011549">
    <property type="entry name" value="RibD_C"/>
</dbReference>
<dbReference type="AlphaFoldDB" id="A0A833ECA6"/>
<feature type="domain" description="Bacterial bifunctional deaminase-reductase C-terminal" evidence="4">
    <location>
        <begin position="7"/>
        <end position="211"/>
    </location>
</feature>
<comment type="caution">
    <text evidence="5">The sequence shown here is derived from an EMBL/GenBank/DDBJ whole genome shotgun (WGS) entry which is preliminary data.</text>
</comment>
<dbReference type="Pfam" id="PF01872">
    <property type="entry name" value="RibD_C"/>
    <property type="match status" value="1"/>
</dbReference>
<evidence type="ECO:0000256" key="3">
    <source>
        <dbReference type="ARBA" id="ARBA00023002"/>
    </source>
</evidence>
<dbReference type="InterPro" id="IPR050765">
    <property type="entry name" value="Riboflavin_Biosynth_HTPR"/>
</dbReference>
<keyword evidence="3" id="KW-0560">Oxidoreductase</keyword>
<comment type="pathway">
    <text evidence="1">Cofactor biosynthesis; riboflavin biosynthesis.</text>
</comment>
<dbReference type="Proteomes" id="UP000608579">
    <property type="component" value="Unassembled WGS sequence"/>
</dbReference>
<name>A0A833ECA6_CALS0</name>
<dbReference type="GO" id="GO:0050661">
    <property type="term" value="F:NADP binding"/>
    <property type="evidence" value="ECO:0007669"/>
    <property type="project" value="InterPro"/>
</dbReference>
<dbReference type="PANTHER" id="PTHR38011">
    <property type="entry name" value="DIHYDROFOLATE REDUCTASE FAMILY PROTEIN (AFU_ORTHOLOGUE AFUA_8G06820)"/>
    <property type="match status" value="1"/>
</dbReference>
<protein>
    <submittedName>
        <fullName evidence="5">5-amino-6-(5-phosphoribosylamino)uracil reductase</fullName>
    </submittedName>
</protein>
<evidence type="ECO:0000259" key="4">
    <source>
        <dbReference type="Pfam" id="PF01872"/>
    </source>
</evidence>
<dbReference type="UniPathway" id="UPA00275"/>
<evidence type="ECO:0000313" key="5">
    <source>
        <dbReference type="EMBL" id="HIQ30064.1"/>
    </source>
</evidence>
<sequence>MEDYKRPYVIINSAITLDAKLATPIRDSRISCKEDLVVLHRLRAEMKAVMVGINTLLIDNPSLSVKHVEGEVEWKIVIDTHARTPPEAKVFKTGGKVVVVCGVDADGERIEKLRNAGAVVIKAETTGQRVNLREALGKLREIGVEKVLVEGGGRINWSLIREGLVDRIRLAVLLAFLGSQDAVNVVEGPAMRYISEAKKMELVNVEKCSCGEMLFLDLIPRRD</sequence>
<gene>
    <name evidence="5" type="ORF">EYH45_05815</name>
</gene>
<dbReference type="Gene3D" id="3.40.430.10">
    <property type="entry name" value="Dihydrofolate Reductase, subunit A"/>
    <property type="match status" value="1"/>
</dbReference>
<organism evidence="5 6">
    <name type="scientific">Caldiarchaeum subterraneum</name>
    <dbReference type="NCBI Taxonomy" id="311458"/>
    <lineage>
        <taxon>Archaea</taxon>
        <taxon>Nitrososphaerota</taxon>
        <taxon>Candidatus Caldarchaeales</taxon>
        <taxon>Candidatus Caldarchaeaceae</taxon>
        <taxon>Candidatus Caldarchaeum</taxon>
    </lineage>
</organism>